<name>A0A401ZKW1_9CHLR</name>
<dbReference type="EMBL" id="BIFQ01000001">
    <property type="protein sequence ID" value="GCE07521.1"/>
    <property type="molecule type" value="Genomic_DNA"/>
</dbReference>
<comment type="caution">
    <text evidence="2">The sequence shown here is derived from an EMBL/GenBank/DDBJ whole genome shotgun (WGS) entry which is preliminary data.</text>
</comment>
<dbReference type="PROSITE" id="PS51186">
    <property type="entry name" value="GNAT"/>
    <property type="match status" value="1"/>
</dbReference>
<protein>
    <recommendedName>
        <fullName evidence="1">N-acetyltransferase domain-containing protein</fullName>
    </recommendedName>
</protein>
<dbReference type="AlphaFoldDB" id="A0A401ZKW1"/>
<dbReference type="InterPro" id="IPR016181">
    <property type="entry name" value="Acyl_CoA_acyltransferase"/>
</dbReference>
<feature type="domain" description="N-acetyltransferase" evidence="1">
    <location>
        <begin position="1"/>
        <end position="168"/>
    </location>
</feature>
<dbReference type="InterPro" id="IPR000182">
    <property type="entry name" value="GNAT_dom"/>
</dbReference>
<proteinExistence type="predicted"/>
<organism evidence="2 3">
    <name type="scientific">Dictyobacter aurantiacus</name>
    <dbReference type="NCBI Taxonomy" id="1936993"/>
    <lineage>
        <taxon>Bacteria</taxon>
        <taxon>Bacillati</taxon>
        <taxon>Chloroflexota</taxon>
        <taxon>Ktedonobacteria</taxon>
        <taxon>Ktedonobacterales</taxon>
        <taxon>Dictyobacteraceae</taxon>
        <taxon>Dictyobacter</taxon>
    </lineage>
</organism>
<gene>
    <name evidence="2" type="ORF">KDAU_48500</name>
</gene>
<reference evidence="3" key="1">
    <citation type="submission" date="2018-12" db="EMBL/GenBank/DDBJ databases">
        <title>Tengunoibacter tsumagoiensis gen. nov., sp. nov., Dictyobacter kobayashii sp. nov., D. alpinus sp. nov., and D. joshuensis sp. nov. and description of Dictyobacteraceae fam. nov. within the order Ktedonobacterales isolated from Tengu-no-mugimeshi.</title>
        <authorList>
            <person name="Wang C.M."/>
            <person name="Zheng Y."/>
            <person name="Sakai Y."/>
            <person name="Toyoda A."/>
            <person name="Minakuchi Y."/>
            <person name="Abe K."/>
            <person name="Yokota A."/>
            <person name="Yabe S."/>
        </authorList>
    </citation>
    <scope>NUCLEOTIDE SEQUENCE [LARGE SCALE GENOMIC DNA]</scope>
    <source>
        <strain evidence="3">S-27</strain>
    </source>
</reference>
<accession>A0A401ZKW1</accession>
<keyword evidence="3" id="KW-1185">Reference proteome</keyword>
<dbReference type="GO" id="GO:0016747">
    <property type="term" value="F:acyltransferase activity, transferring groups other than amino-acyl groups"/>
    <property type="evidence" value="ECO:0007669"/>
    <property type="project" value="InterPro"/>
</dbReference>
<dbReference type="CDD" id="cd04301">
    <property type="entry name" value="NAT_SF"/>
    <property type="match status" value="1"/>
</dbReference>
<evidence type="ECO:0000313" key="2">
    <source>
        <dbReference type="EMBL" id="GCE07521.1"/>
    </source>
</evidence>
<dbReference type="RefSeq" id="WP_218030971.1">
    <property type="nucleotide sequence ID" value="NZ_BIFQ01000001.1"/>
</dbReference>
<dbReference type="Gene3D" id="3.40.630.30">
    <property type="match status" value="1"/>
</dbReference>
<dbReference type="SUPFAM" id="SSF55729">
    <property type="entry name" value="Acyl-CoA N-acyltransferases (Nat)"/>
    <property type="match status" value="1"/>
</dbReference>
<evidence type="ECO:0000313" key="3">
    <source>
        <dbReference type="Proteomes" id="UP000287224"/>
    </source>
</evidence>
<dbReference type="Pfam" id="PF13527">
    <property type="entry name" value="Acetyltransf_9"/>
    <property type="match status" value="1"/>
</dbReference>
<sequence length="193" mass="21794">MILRLLQFLQEDCPPTVRIQILALLRREWPQALAGKSDEEVAWPDNPETQPTSFVLLADSTVVCHVAVPWKTIEHAGESYQVFGLSEVVTHPSYRHQGLGLRLVSEATDFIEQSGADMSIFTCQPPLVSFYLQAGWEHAIHTNLVGGTRTQPFRSDTLGLATMIRFFSIKARRHRSDFLGADVYLELGENELW</sequence>
<dbReference type="Proteomes" id="UP000287224">
    <property type="component" value="Unassembled WGS sequence"/>
</dbReference>
<evidence type="ECO:0000259" key="1">
    <source>
        <dbReference type="PROSITE" id="PS51186"/>
    </source>
</evidence>